<sequence>MLQKIPRDRSTGDRGSAAGGYISPPAVSLNEEKIVSSPKNIDAGSLGKRLLCLLTAAVVAVAGMVTGIVPGAGALMPRAHAASSFADSNGSGLKLVLGEGGQTYGQIYWIDWTALNEGNLLQRLTDNEVVSLEFNFGNAATLTADLDFKESTQLEGKTTRGGAKPLKGAHPHLYGGFGAPQIITDNRNAQPWAYRYPNRKKLYPDPSYTDAGPLNYYYKTPEGTAVALGFDPKVDYSPDYSLNVNLKNINVRSSGGGGQDYTVVFSDAEQFSDKKKDEFGIEVGENDPYKPYKFGLLKTANATPENKKVTALDDVSCGGFGERKVTCRVSPQGRPAPAAVMLAAFKPTSFRAFMKGDKPNNMAIGFVLPFSSGTTIVDHVDAATGREVDEKTEFDLSIKASRDDEAETFGVTDGPGKPVVGTRESLQVSNEPITWKSSARKPIHKNYYPEWTCHAYSYPTDPAVVTADKLGQFTEREVVVSEERDFGDDAYSSTVQIVKDPSVAYYSCDVVWHAFELKPPSLEKITSGEKDTGIKVSGIGDYAEKVTVTVDDKQVVLTRADDGWMTPDGDFRVTTNEDGTVELEIVESARKKYDKKVFKATQDRFIDNRDLTSDDSNEVVLDTVPDNQISVVDPAITPVLDPQRLTDAEKAAVKKAIEDANAGNFPPETTVKVGDKGKVTITYPDDTRNELAPEKTITPIPLATPTVPETPAAGTREIEIGRGDGTPYRKGDKVTLTITDADGKNPRTIEKDISETDVVNGKVVIQVTDNDGKPLQPGQRIQAKNERGSLGATNSDVGVVPHMPTPVLKQPEVGDTVAKIAKPAEGTPEYKAGDSITITVTNEDGKEVAVTLPNLSTAQAEKANRGELTISLVDDDGEPFVVSPSATMTVSAQRSETTKKGENKITKPLARPVVPEVTSGAEDGKGLPIRITPEQGKKFRPGDVVEIFVTKPDGDGAVKVQHTITEDEEGGFDFVPLKPLEPETTVKADNTRANGNIRKEGKEEIVPALVKPQITNPDFGEKRSVILSKANGSPDFVAGDTIEITTPLFDDEGQPIVEDGVPVHGVLGEIALTAENAKAANEGGVKMEIGDIFPGQTITVLAVRASTLSIGKSQTAPDLAAPHVEPIKAGQTSVKIRPEDNEHAPYREGDIVKITETIPSNDPDAESGNKPRYHTITKAEADKGFFTYTPEKPFEPGSKVSVFNSRHQLYRDGNTVEVLALSAPVLAPIDFGKDVNVTVRPVADSEKYQTGDSITVTVVDAEGNPVKDDNGQPRKETIKITDENRKAANDADKGLTFKFGEIKPGETLRVSNTRGTRETTGNDRTAPKLATPVIVSAKAGDTAVEVNDTTNDKVFYRLGDEVTIVVEKANKEKVTYSHTIDKNDIAERIDHNTFTFELKDKEGNPVKLEPGDTLVPTNKANDFEAQGDRVKIPDLTTPHIADVEVGDEATTVAREEGAPKFVAGDEIAVTVTYPDGTKDTFTRTLKTAQEIEAANDPSRGVTVPVDKLGPEATVKVSVSRNGTQSKDGNSVETKPLFAPKLAQPSAGDTAVRVKPAADKPFREGDELEFTIGDRTITHEISKKGLEKTDPDGFFPVELVDGENVIMLAPGDTITVKNTRKGFFTEADSKSIAELAVPHINDIEVGDKSVTVTKADGSPDYVKNDIIEIVKADENGKPVPDGEGFPVVVALKRLENDDEVKRANSGSGITIDVEKLAPDTHLFVETTRGPAINEGNRVSTKPLAAPVVQQPAAGDRFVRIGRTGDTPYRAGDVVKVKVNGKQTIEHEVSATDIAGFATNGFFELNLPEDQVLSPDDKVTVTNNRSGFTGGSDEKRIPALVNPVIDPIEVGTQTVTVKKADQSPDYVIDDVIRVAKLDAEGNPVVIDGKEVVFEKKITNQAEADQANSPKGITVDVNGIGPNTVLEVAATRGGATNTNNRVATQPLAAPDVPAVKAGTGPIAITPVKDDEGNVVAPFRENDVIEVTFSYPASDNGKPRTETVPHTVTKEEAESGIVEVTPNTGLEPGSTVRATNTRLGGTYESASDVETVAPLAVPAVTRPDFGENQSVTVGKAPNSPDFVEGDIVRVTVKGVAGQPDRVEERTLTGADVQAANDGTFVVELDKIAPEQKISVTATRGTSTKGGNEAVAPGLATPVVPELTAGNDVTITAHPTADFREGDVVTVTVTNPDKSVQTIEHTITAEEAKANAFTLEQGEGTDRINTPLAAGSKVQATNRRSGFERIGKEQSLEPLTTPVINQPEVNDRQLVVGRKPDAPAYVAGDKIVVTVGGQTYEKTLESPADIDAANNATLTIPLDKAVAPGDTATVRVTRDGSTNKGDDQLVPKLAAPAIEGAVEAGQRRVPVVVNDTIEFRQGDVIKVTVTDKDGGKVVEEHEVTAEEAAAGRLTVMLDRALQPEDTVSVDNTRGDDFSTGGNSAVVPKPKPLAEPVIAVPISKGDKSVLLTPADKLNAPFQPGDVIRVTIGDKSYEHEVTPDEARTGSVVITPEIPLAAGDTVAPVNTRAGMDEVPGQPESVPYPLAQPLITSSPLVDDNEIVVTPVDPEIAFREGDVLVITVNETPVEHVISEQEAKTGEVALTTGTSFADGDVISVTNTRGDDSVRGNTVTVQGKKAIPPIAVPKIITDPGVDTTELTVQPAKDNFIEGEIITVTIDGKAYEHTVTAEDAESGVVTVTVDPMKPGQRASVSNTRQGFAPVNGNDVTVDVPLARPLITTVPVDGTDAVTITPVEGEQFVAGDTLVITQSNGDPINHVITAEEAADGSVYVETSELTYGDTVTVANTRGEGNTEDTKRLGNTVTVAYPPLARPVITTDPVAGTQQLSVETAPGQRLLKGDLITITIGDKKYGHEVTEQDVKKAAIVIDVAAMSPGQMATVTNSRGEQTIGGNKVEVPVQPLATPYITTTVTEGTSVLTVVPADDKPFVAGDTLTVIVGDTTHTHVVSLEEADADSATIPIDPMEPGDSATVTNSRDGLAETEGNTVSVPKQIPLATPKIVTDPVIDTSELEVVPDGDEPFNAGDTIVITIGDKRYIHVVTGAEAEAGSVRIGVDPMAAEQTAVVFNSRPGVPQVDGNQVSTPKPEPLPLAKPKIVTDVKNGTAKLEIVPADSAVPFVVGDVLTITAQGHVFTHIVTAAEAAVNSVVFALPQGMTAGDKASVINSRADKVVDGNEVEVPVEKPEPKPAPKREESSSAGSVLPWLIGVPLVGGGIAWMAQQFGHQAPAPAPVAPETAPAPEAPAKGIVKDAPIDRDKPVTGILAQTGANVLGLGIIALLMVIVGALLIIRRRTSTDGV</sequence>
<keyword evidence="3" id="KW-0472">Membrane</keyword>
<evidence type="ECO:0000259" key="4">
    <source>
        <dbReference type="Pfam" id="PF18938"/>
    </source>
</evidence>
<organism evidence="5 6">
    <name type="scientific">Corynebacterium mendelii</name>
    <dbReference type="NCBI Taxonomy" id="2765362"/>
    <lineage>
        <taxon>Bacteria</taxon>
        <taxon>Bacillati</taxon>
        <taxon>Actinomycetota</taxon>
        <taxon>Actinomycetes</taxon>
        <taxon>Mycobacteriales</taxon>
        <taxon>Corynebacteriaceae</taxon>
        <taxon>Corynebacterium</taxon>
    </lineage>
</organism>
<evidence type="ECO:0000313" key="5">
    <source>
        <dbReference type="EMBL" id="MBN9643919.1"/>
    </source>
</evidence>
<dbReference type="Gene3D" id="3.10.20.890">
    <property type="match status" value="1"/>
</dbReference>
<evidence type="ECO:0000313" key="6">
    <source>
        <dbReference type="Proteomes" id="UP000664332"/>
    </source>
</evidence>
<keyword evidence="3" id="KW-1133">Transmembrane helix</keyword>
<name>A0A939DZY8_9CORY</name>
<evidence type="ECO:0000256" key="2">
    <source>
        <dbReference type="SAM" id="MobiDB-lite"/>
    </source>
</evidence>
<dbReference type="Proteomes" id="UP000664332">
    <property type="component" value="Unassembled WGS sequence"/>
</dbReference>
<accession>A0A939DZY8</accession>
<gene>
    <name evidence="5" type="ORF">JZY06_04710</name>
</gene>
<proteinExistence type="predicted"/>
<dbReference type="Pfam" id="PF18938">
    <property type="entry name" value="aRib"/>
    <property type="match status" value="1"/>
</dbReference>
<feature type="domain" description="Atypical Rib" evidence="4">
    <location>
        <begin position="630"/>
        <end position="698"/>
    </location>
</feature>
<feature type="compositionally biased region" description="Basic and acidic residues" evidence="2">
    <location>
        <begin position="1"/>
        <end position="12"/>
    </location>
</feature>
<dbReference type="EMBL" id="JAFLEQ010000008">
    <property type="protein sequence ID" value="MBN9643919.1"/>
    <property type="molecule type" value="Genomic_DNA"/>
</dbReference>
<evidence type="ECO:0000256" key="1">
    <source>
        <dbReference type="ARBA" id="ARBA00022729"/>
    </source>
</evidence>
<feature type="transmembrane region" description="Helical" evidence="3">
    <location>
        <begin position="50"/>
        <end position="76"/>
    </location>
</feature>
<reference evidence="5" key="1">
    <citation type="submission" date="2021-03" db="EMBL/GenBank/DDBJ databases">
        <authorList>
            <person name="Sun Q."/>
        </authorList>
    </citation>
    <scope>NUCLEOTIDE SEQUENCE</scope>
    <source>
        <strain evidence="5">CCM 8862</strain>
    </source>
</reference>
<feature type="region of interest" description="Disordered" evidence="2">
    <location>
        <begin position="1"/>
        <end position="24"/>
    </location>
</feature>
<feature type="region of interest" description="Disordered" evidence="2">
    <location>
        <begin position="3079"/>
        <end position="3098"/>
    </location>
</feature>
<keyword evidence="1" id="KW-0732">Signal</keyword>
<feature type="region of interest" description="Disordered" evidence="2">
    <location>
        <begin position="2418"/>
        <end position="2439"/>
    </location>
</feature>
<feature type="transmembrane region" description="Helical" evidence="3">
    <location>
        <begin position="3279"/>
        <end position="3298"/>
    </location>
</feature>
<comment type="caution">
    <text evidence="5">The sequence shown here is derived from an EMBL/GenBank/DDBJ whole genome shotgun (WGS) entry which is preliminary data.</text>
</comment>
<keyword evidence="6" id="KW-1185">Reference proteome</keyword>
<feature type="compositionally biased region" description="Basic and acidic residues" evidence="2">
    <location>
        <begin position="3189"/>
        <end position="3204"/>
    </location>
</feature>
<evidence type="ECO:0000256" key="3">
    <source>
        <dbReference type="SAM" id="Phobius"/>
    </source>
</evidence>
<dbReference type="InterPro" id="IPR044024">
    <property type="entry name" value="aRib"/>
</dbReference>
<feature type="region of interest" description="Disordered" evidence="2">
    <location>
        <begin position="3183"/>
        <end position="3205"/>
    </location>
</feature>
<dbReference type="RefSeq" id="WP_207118682.1">
    <property type="nucleotide sequence ID" value="NZ_JAFLEQ010000008.1"/>
</dbReference>
<protein>
    <recommendedName>
        <fullName evidence="4">Atypical Rib domain-containing protein</fullName>
    </recommendedName>
</protein>
<keyword evidence="3" id="KW-0812">Transmembrane</keyword>